<evidence type="ECO:0000256" key="7">
    <source>
        <dbReference type="ARBA" id="ARBA00023316"/>
    </source>
</evidence>
<reference evidence="13 14" key="2">
    <citation type="submission" date="2021-10" db="EMBL/GenBank/DDBJ databases">
        <authorList>
            <person name="Piombo E."/>
        </authorList>
    </citation>
    <scope>NUCLEOTIDE SEQUENCE [LARGE SCALE GENOMIC DNA]</scope>
</reference>
<protein>
    <recommendedName>
        <fullName evidence="9">glucan 1,3-beta-glucosidase</fullName>
        <ecNumber evidence="9">3.2.1.58</ecNumber>
    </recommendedName>
</protein>
<comment type="catalytic activity">
    <reaction evidence="8">
        <text>Successive hydrolysis of beta-D-glucose units from the non-reducing ends of (1-&gt;3)-beta-D-glucans, releasing alpha-glucose.</text>
        <dbReference type="EC" id="3.2.1.58"/>
    </reaction>
</comment>
<evidence type="ECO:0000256" key="2">
    <source>
        <dbReference type="ARBA" id="ARBA00005641"/>
    </source>
</evidence>
<evidence type="ECO:0000256" key="4">
    <source>
        <dbReference type="ARBA" id="ARBA00022729"/>
    </source>
</evidence>
<evidence type="ECO:0000313" key="13">
    <source>
        <dbReference type="EMBL" id="CAG9981310.1"/>
    </source>
</evidence>
<gene>
    <name evidence="13" type="ORF">CBYS24578_00008298</name>
</gene>
<accession>A0A9N9XWA1</accession>
<keyword evidence="7" id="KW-0961">Cell wall biogenesis/degradation</keyword>
<keyword evidence="3" id="KW-0964">Secreted</keyword>
<reference evidence="14" key="1">
    <citation type="submission" date="2019-06" db="EMBL/GenBank/DDBJ databases">
        <authorList>
            <person name="Broberg M."/>
        </authorList>
    </citation>
    <scope>NUCLEOTIDE SEQUENCE [LARGE SCALE GENOMIC DNA]</scope>
</reference>
<feature type="domain" description="Glycoside hydrolase family 5" evidence="12">
    <location>
        <begin position="89"/>
        <end position="353"/>
    </location>
</feature>
<keyword evidence="6 10" id="KW-0326">Glycosidase</keyword>
<dbReference type="OrthoDB" id="1887033at2759"/>
<evidence type="ECO:0000313" key="14">
    <source>
        <dbReference type="Proteomes" id="UP000754883"/>
    </source>
</evidence>
<feature type="chain" id="PRO_5040234001" description="glucan 1,3-beta-glucosidase" evidence="11">
    <location>
        <begin position="19"/>
        <end position="393"/>
    </location>
</feature>
<sequence>MRFTHFTLTLVTALAAEAAPPTNSNRAAYLDWSTFKANGVNLGGWLHQEQVIDPVWWDANGGAGLLDEWDWCANLGSQCGPRLEQRYSSFITTTDIDKMAAAGINVLRIPTGYNAWVQVPGSPLYTGSQTRFLRAISDYAIRQYGIHIIVDIHSLPGGVNNLGLGGREGRHDWFNNQTALDYSYKAVDAAIKFIQESDFPDKFTLQPLNEPVDNPAAFGFPEALTDAGATWVLSYFRGVLARVQAANANTPVMLQGSFRPVSFWSPSFADTDNIVFDVHNYYFAGRPTTSANLPQFLCEDAQNAADDRFPVFVGEWSIEAASNNTLASRPRNLNTGLKAWAQYTRGSSFWTWKFRGNVPVNGEGTQAEYWNYEEYVDAGFIDAGTGQACTAST</sequence>
<comment type="similarity">
    <text evidence="2 10">Belongs to the glycosyl hydrolase 5 (cellulase A) family.</text>
</comment>
<keyword evidence="4 11" id="KW-0732">Signal</keyword>
<organism evidence="13 14">
    <name type="scientific">Clonostachys byssicola</name>
    <dbReference type="NCBI Taxonomy" id="160290"/>
    <lineage>
        <taxon>Eukaryota</taxon>
        <taxon>Fungi</taxon>
        <taxon>Dikarya</taxon>
        <taxon>Ascomycota</taxon>
        <taxon>Pezizomycotina</taxon>
        <taxon>Sordariomycetes</taxon>
        <taxon>Hypocreomycetidae</taxon>
        <taxon>Hypocreales</taxon>
        <taxon>Bionectriaceae</taxon>
        <taxon>Clonostachys</taxon>
    </lineage>
</organism>
<dbReference type="PANTHER" id="PTHR31297">
    <property type="entry name" value="GLUCAN ENDO-1,6-BETA-GLUCOSIDASE B"/>
    <property type="match status" value="1"/>
</dbReference>
<evidence type="ECO:0000256" key="5">
    <source>
        <dbReference type="ARBA" id="ARBA00022801"/>
    </source>
</evidence>
<proteinExistence type="inferred from homology"/>
<dbReference type="GO" id="GO:0004338">
    <property type="term" value="F:glucan exo-1,3-beta-glucosidase activity"/>
    <property type="evidence" value="ECO:0007669"/>
    <property type="project" value="UniProtKB-EC"/>
</dbReference>
<evidence type="ECO:0000256" key="8">
    <source>
        <dbReference type="ARBA" id="ARBA00036824"/>
    </source>
</evidence>
<dbReference type="AlphaFoldDB" id="A0A9N9XWA1"/>
<dbReference type="GO" id="GO:0005576">
    <property type="term" value="C:extracellular region"/>
    <property type="evidence" value="ECO:0007669"/>
    <property type="project" value="UniProtKB-SubCell"/>
</dbReference>
<evidence type="ECO:0000256" key="1">
    <source>
        <dbReference type="ARBA" id="ARBA00004613"/>
    </source>
</evidence>
<dbReference type="InterPro" id="IPR017853">
    <property type="entry name" value="GH"/>
</dbReference>
<dbReference type="GO" id="GO:0009251">
    <property type="term" value="P:glucan catabolic process"/>
    <property type="evidence" value="ECO:0007669"/>
    <property type="project" value="TreeGrafter"/>
</dbReference>
<evidence type="ECO:0000256" key="6">
    <source>
        <dbReference type="ARBA" id="ARBA00023295"/>
    </source>
</evidence>
<dbReference type="InterPro" id="IPR001547">
    <property type="entry name" value="Glyco_hydro_5"/>
</dbReference>
<dbReference type="Proteomes" id="UP000754883">
    <property type="component" value="Unassembled WGS sequence"/>
</dbReference>
<evidence type="ECO:0000259" key="12">
    <source>
        <dbReference type="Pfam" id="PF00150"/>
    </source>
</evidence>
<name>A0A9N9XWA1_9HYPO</name>
<comment type="caution">
    <text evidence="13">The sequence shown here is derived from an EMBL/GenBank/DDBJ whole genome shotgun (WGS) entry which is preliminary data.</text>
</comment>
<feature type="signal peptide" evidence="11">
    <location>
        <begin position="1"/>
        <end position="18"/>
    </location>
</feature>
<evidence type="ECO:0000256" key="3">
    <source>
        <dbReference type="ARBA" id="ARBA00022525"/>
    </source>
</evidence>
<evidence type="ECO:0000256" key="11">
    <source>
        <dbReference type="SAM" id="SignalP"/>
    </source>
</evidence>
<keyword evidence="5 10" id="KW-0378">Hydrolase</keyword>
<dbReference type="EMBL" id="CABFNO020001323">
    <property type="protein sequence ID" value="CAG9981310.1"/>
    <property type="molecule type" value="Genomic_DNA"/>
</dbReference>
<dbReference type="Pfam" id="PF00150">
    <property type="entry name" value="Cellulase"/>
    <property type="match status" value="1"/>
</dbReference>
<dbReference type="Gene3D" id="3.20.20.80">
    <property type="entry name" value="Glycosidases"/>
    <property type="match status" value="1"/>
</dbReference>
<dbReference type="GO" id="GO:0009986">
    <property type="term" value="C:cell surface"/>
    <property type="evidence" value="ECO:0007669"/>
    <property type="project" value="TreeGrafter"/>
</dbReference>
<dbReference type="PANTHER" id="PTHR31297:SF1">
    <property type="entry name" value="GLUCAN 1,3-BETA-GLUCOSIDASE I_II-RELATED"/>
    <property type="match status" value="1"/>
</dbReference>
<dbReference type="EC" id="3.2.1.58" evidence="9"/>
<dbReference type="SUPFAM" id="SSF51445">
    <property type="entry name" value="(Trans)glycosidases"/>
    <property type="match status" value="1"/>
</dbReference>
<evidence type="ECO:0000256" key="10">
    <source>
        <dbReference type="RuleBase" id="RU361153"/>
    </source>
</evidence>
<dbReference type="GO" id="GO:0071555">
    <property type="term" value="P:cell wall organization"/>
    <property type="evidence" value="ECO:0007669"/>
    <property type="project" value="UniProtKB-KW"/>
</dbReference>
<keyword evidence="14" id="KW-1185">Reference proteome</keyword>
<comment type="subcellular location">
    <subcellularLocation>
        <location evidence="1">Secreted</location>
    </subcellularLocation>
</comment>
<evidence type="ECO:0000256" key="9">
    <source>
        <dbReference type="ARBA" id="ARBA00038929"/>
    </source>
</evidence>
<dbReference type="InterPro" id="IPR050386">
    <property type="entry name" value="Glycosyl_hydrolase_5"/>
</dbReference>